<gene>
    <name evidence="2" type="ORF">HJC23_009282</name>
</gene>
<dbReference type="Proteomes" id="UP001516023">
    <property type="component" value="Unassembled WGS sequence"/>
</dbReference>
<protein>
    <submittedName>
        <fullName evidence="2">Uncharacterized protein</fullName>
    </submittedName>
</protein>
<accession>A0ABD3QSJ2</accession>
<feature type="compositionally biased region" description="Basic and acidic residues" evidence="1">
    <location>
        <begin position="46"/>
        <end position="59"/>
    </location>
</feature>
<feature type="compositionally biased region" description="Basic and acidic residues" evidence="1">
    <location>
        <begin position="163"/>
        <end position="176"/>
    </location>
</feature>
<dbReference type="Gene3D" id="3.40.50.300">
    <property type="entry name" value="P-loop containing nucleotide triphosphate hydrolases"/>
    <property type="match status" value="1"/>
</dbReference>
<dbReference type="PANTHER" id="PTHR32301:SF6">
    <property type="entry name" value="GOLVESIN-RELATED"/>
    <property type="match status" value="1"/>
</dbReference>
<organism evidence="2 3">
    <name type="scientific">Cyclotella cryptica</name>
    <dbReference type="NCBI Taxonomy" id="29204"/>
    <lineage>
        <taxon>Eukaryota</taxon>
        <taxon>Sar</taxon>
        <taxon>Stramenopiles</taxon>
        <taxon>Ochrophyta</taxon>
        <taxon>Bacillariophyta</taxon>
        <taxon>Coscinodiscophyceae</taxon>
        <taxon>Thalassiosirophycidae</taxon>
        <taxon>Stephanodiscales</taxon>
        <taxon>Stephanodiscaceae</taxon>
        <taxon>Cyclotella</taxon>
    </lineage>
</organism>
<feature type="region of interest" description="Disordered" evidence="1">
    <location>
        <begin position="28"/>
        <end position="61"/>
    </location>
</feature>
<name>A0ABD3QSJ2_9STRA</name>
<feature type="compositionally biased region" description="Low complexity" evidence="1">
    <location>
        <begin position="33"/>
        <end position="45"/>
    </location>
</feature>
<evidence type="ECO:0000313" key="2">
    <source>
        <dbReference type="EMBL" id="KAL3803318.1"/>
    </source>
</evidence>
<proteinExistence type="predicted"/>
<dbReference type="EMBL" id="JABMIG020000014">
    <property type="protein sequence ID" value="KAL3803318.1"/>
    <property type="molecule type" value="Genomic_DNA"/>
</dbReference>
<reference evidence="2 3" key="1">
    <citation type="journal article" date="2020" name="G3 (Bethesda)">
        <title>Improved Reference Genome for Cyclotella cryptica CCMP332, a Model for Cell Wall Morphogenesis, Salinity Adaptation, and Lipid Production in Diatoms (Bacillariophyta).</title>
        <authorList>
            <person name="Roberts W.R."/>
            <person name="Downey K.M."/>
            <person name="Ruck E.C."/>
            <person name="Traller J.C."/>
            <person name="Alverson A.J."/>
        </authorList>
    </citation>
    <scope>NUCLEOTIDE SEQUENCE [LARGE SCALE GENOMIC DNA]</scope>
    <source>
        <strain evidence="2 3">CCMP332</strain>
    </source>
</reference>
<feature type="region of interest" description="Disordered" evidence="1">
    <location>
        <begin position="124"/>
        <end position="176"/>
    </location>
</feature>
<feature type="compositionally biased region" description="Polar residues" evidence="1">
    <location>
        <begin position="143"/>
        <end position="157"/>
    </location>
</feature>
<dbReference type="AlphaFoldDB" id="A0ABD3QSJ2"/>
<dbReference type="InterPro" id="IPR053259">
    <property type="entry name" value="Golvesin-related_Golgi"/>
</dbReference>
<dbReference type="PANTHER" id="PTHR32301">
    <property type="entry name" value="COUNTIN RECEPTOR CNR3-RELATED"/>
    <property type="match status" value="1"/>
</dbReference>
<evidence type="ECO:0000313" key="3">
    <source>
        <dbReference type="Proteomes" id="UP001516023"/>
    </source>
</evidence>
<keyword evidence="3" id="KW-1185">Reference proteome</keyword>
<dbReference type="InterPro" id="IPR027417">
    <property type="entry name" value="P-loop_NTPase"/>
</dbReference>
<comment type="caution">
    <text evidence="2">The sequence shown here is derived from an EMBL/GenBank/DDBJ whole genome shotgun (WGS) entry which is preliminary data.</text>
</comment>
<evidence type="ECO:0000256" key="1">
    <source>
        <dbReference type="SAM" id="MobiDB-lite"/>
    </source>
</evidence>
<sequence>MQSLGQPSIPSRKDVYANAQALSASRKGNALFQSVSSSTANQSSTMRERVPSRRPHPDLDIGASLTSSINTQSTYFRNSPFHAYAAGVSAMGNRLNHFTVPEDDYGVELDREEIRRFASDQYQEDVDATENDGYTENGFRNLDGSTVGTDPSKQSEGVSRAASHSDTKVSRYESELTKDEMARRKFEASFHSPGIQRTLFLMSVATLLGICLLFTFVNLQSKTYEDWMEPNRNSYTNEGIDWAPGPDAPPPQVGAQVDPVIERNIANWALGTLRVSSEASVDGYGSVSLSQSALARDVPLFFGLEYTGANMLDMLLGQCLNLVQASKAQLSDLTQQDSGISLILSNGRKYVNVDTTTVIGIDEAFTLGLVTSGLADVIYSPLLHQVSSLFSPQNQARLFVMLRHPVEAQFARLRYLRGTSSGDLPERYDELMNMSYEEFSNSDFVDDDWMTRALVNKVYGEVLTPNDMQTAKEILRRKAIIGLYDAPLVSFKKYARYFNWDQLRTGGFFTAETEQCVENLIEVAKSKDEILGAVDLNEDEAKEGSKAWKTIMERNKFDYELFMYGQMLYKYQIGLS</sequence>